<evidence type="ECO:0000313" key="1">
    <source>
        <dbReference type="Proteomes" id="UP000046392"/>
    </source>
</evidence>
<sequence length="67" mass="7590">MHWGDVYLLCANCLQNLVLSNVFVIVNQEKINHSLVHLLFLIAVTVRDVWNKGILLCYSWSSGSTTV</sequence>
<protein>
    <submittedName>
        <fullName evidence="2">Ovule protein</fullName>
    </submittedName>
</protein>
<evidence type="ECO:0000313" key="2">
    <source>
        <dbReference type="WBParaSite" id="SPAL_0000614700.1"/>
    </source>
</evidence>
<keyword evidence="1" id="KW-1185">Reference proteome</keyword>
<dbReference type="AlphaFoldDB" id="A0A0N5BJM4"/>
<reference evidence="2" key="1">
    <citation type="submission" date="2017-02" db="UniProtKB">
        <authorList>
            <consortium name="WormBaseParasite"/>
        </authorList>
    </citation>
    <scope>IDENTIFICATION</scope>
</reference>
<accession>A0A0N5BJM4</accession>
<organism evidence="1 2">
    <name type="scientific">Strongyloides papillosus</name>
    <name type="common">Intestinal threadworm</name>
    <dbReference type="NCBI Taxonomy" id="174720"/>
    <lineage>
        <taxon>Eukaryota</taxon>
        <taxon>Metazoa</taxon>
        <taxon>Ecdysozoa</taxon>
        <taxon>Nematoda</taxon>
        <taxon>Chromadorea</taxon>
        <taxon>Rhabditida</taxon>
        <taxon>Tylenchina</taxon>
        <taxon>Panagrolaimomorpha</taxon>
        <taxon>Strongyloidoidea</taxon>
        <taxon>Strongyloididae</taxon>
        <taxon>Strongyloides</taxon>
    </lineage>
</organism>
<proteinExistence type="predicted"/>
<dbReference type="WBParaSite" id="SPAL_0000614700.1">
    <property type="protein sequence ID" value="SPAL_0000614700.1"/>
    <property type="gene ID" value="SPAL_0000614700"/>
</dbReference>
<name>A0A0N5BJM4_STREA</name>
<dbReference type="Proteomes" id="UP000046392">
    <property type="component" value="Unplaced"/>
</dbReference>